<organism evidence="6 7">
    <name type="scientific">Ciona savignyi</name>
    <name type="common">Pacific transparent sea squirt</name>
    <dbReference type="NCBI Taxonomy" id="51511"/>
    <lineage>
        <taxon>Eukaryota</taxon>
        <taxon>Metazoa</taxon>
        <taxon>Chordata</taxon>
        <taxon>Tunicata</taxon>
        <taxon>Ascidiacea</taxon>
        <taxon>Phlebobranchia</taxon>
        <taxon>Cionidae</taxon>
        <taxon>Ciona</taxon>
    </lineage>
</organism>
<evidence type="ECO:0000256" key="2">
    <source>
        <dbReference type="ARBA" id="ARBA00013064"/>
    </source>
</evidence>
<reference evidence="6" key="2">
    <citation type="submission" date="2025-08" db="UniProtKB">
        <authorList>
            <consortium name="Ensembl"/>
        </authorList>
    </citation>
    <scope>IDENTIFICATION</scope>
</reference>
<evidence type="ECO:0000259" key="5">
    <source>
        <dbReference type="PROSITE" id="PS50055"/>
    </source>
</evidence>
<dbReference type="OMA" id="VRSHANQ"/>
<name>H2YN03_CIOSA</name>
<proteinExistence type="inferred from homology"/>
<dbReference type="InParanoid" id="H2YN03"/>
<dbReference type="PANTHER" id="PTHR19134:SF527">
    <property type="entry name" value="TYROSINE-PROTEIN PHOSPHATASE NON-RECEPTOR TYPE 7"/>
    <property type="match status" value="1"/>
</dbReference>
<dbReference type="InterPro" id="IPR050348">
    <property type="entry name" value="Protein-Tyr_Phosphatase"/>
</dbReference>
<reference evidence="7" key="1">
    <citation type="submission" date="2003-08" db="EMBL/GenBank/DDBJ databases">
        <authorList>
            <person name="Birren B."/>
            <person name="Nusbaum C."/>
            <person name="Abebe A."/>
            <person name="Abouelleil A."/>
            <person name="Adekoya E."/>
            <person name="Ait-zahra M."/>
            <person name="Allen N."/>
            <person name="Allen T."/>
            <person name="An P."/>
            <person name="Anderson M."/>
            <person name="Anderson S."/>
            <person name="Arachchi H."/>
            <person name="Armbruster J."/>
            <person name="Bachantsang P."/>
            <person name="Baldwin J."/>
            <person name="Barry A."/>
            <person name="Bayul T."/>
            <person name="Blitshsteyn B."/>
            <person name="Bloom T."/>
            <person name="Blye J."/>
            <person name="Boguslavskiy L."/>
            <person name="Borowsky M."/>
            <person name="Boukhgalter B."/>
            <person name="Brunache A."/>
            <person name="Butler J."/>
            <person name="Calixte N."/>
            <person name="Calvo S."/>
            <person name="Camarata J."/>
            <person name="Campo K."/>
            <person name="Chang J."/>
            <person name="Cheshatsang Y."/>
            <person name="Citroen M."/>
            <person name="Collymore A."/>
            <person name="Considine T."/>
            <person name="Cook A."/>
            <person name="Cooke P."/>
            <person name="Corum B."/>
            <person name="Cuomo C."/>
            <person name="David R."/>
            <person name="Dawoe T."/>
            <person name="Degray S."/>
            <person name="Dodge S."/>
            <person name="Dooley K."/>
            <person name="Dorje P."/>
            <person name="Dorjee K."/>
            <person name="Dorris L."/>
            <person name="Duffey N."/>
            <person name="Dupes A."/>
            <person name="Elkins T."/>
            <person name="Engels R."/>
            <person name="Erickson J."/>
            <person name="Farina A."/>
            <person name="Faro S."/>
            <person name="Ferreira P."/>
            <person name="Fischer H."/>
            <person name="Fitzgerald M."/>
            <person name="Foley K."/>
            <person name="Gage D."/>
            <person name="Galagan J."/>
            <person name="Gearin G."/>
            <person name="Gnerre S."/>
            <person name="Gnirke A."/>
            <person name="Goyette A."/>
            <person name="Graham J."/>
            <person name="Grandbois E."/>
            <person name="Gyaltsen K."/>
            <person name="Hafez N."/>
            <person name="Hagopian D."/>
            <person name="Hagos B."/>
            <person name="Hall J."/>
            <person name="Hatcher B."/>
            <person name="Heller A."/>
            <person name="Higgins H."/>
            <person name="Honan T."/>
            <person name="Horn A."/>
            <person name="Houde N."/>
            <person name="Hughes L."/>
            <person name="Hulme W."/>
            <person name="Husby E."/>
            <person name="Iliev I."/>
            <person name="Jaffe D."/>
            <person name="Jones C."/>
            <person name="Kamal M."/>
            <person name="Kamat A."/>
            <person name="Kamvysselis M."/>
            <person name="Karlsson E."/>
            <person name="Kells C."/>
            <person name="Kieu A."/>
            <person name="Kisner P."/>
            <person name="Kodira C."/>
            <person name="Kulbokas E."/>
            <person name="Labutti K."/>
            <person name="Lama D."/>
            <person name="Landers T."/>
            <person name="Leger J."/>
            <person name="Levine S."/>
            <person name="Lewis D."/>
            <person name="Lewis T."/>
            <person name="Lindblad-toh K."/>
            <person name="Liu X."/>
            <person name="Lokyitsang T."/>
            <person name="Lokyitsang Y."/>
            <person name="Lucien O."/>
            <person name="Lui A."/>
            <person name="Ma L.J."/>
            <person name="Mabbitt R."/>
            <person name="Macdonald J."/>
            <person name="Maclean C."/>
            <person name="Major J."/>
            <person name="Manning J."/>
            <person name="Marabella R."/>
            <person name="Maru K."/>
            <person name="Matthews C."/>
            <person name="Mauceli E."/>
            <person name="Mccarthy M."/>
            <person name="Mcdonough S."/>
            <person name="Mcghee T."/>
            <person name="Meldrim J."/>
            <person name="Meneus L."/>
            <person name="Mesirov J."/>
            <person name="Mihalev A."/>
            <person name="Mihova T."/>
            <person name="Mikkelsen T."/>
            <person name="Mlenga V."/>
            <person name="Moru K."/>
            <person name="Mozes J."/>
            <person name="Mulrain L."/>
            <person name="Munson G."/>
            <person name="Naylor J."/>
            <person name="Newes C."/>
            <person name="Nguyen C."/>
            <person name="Nguyen N."/>
            <person name="Nguyen T."/>
            <person name="Nicol R."/>
            <person name="Nielsen C."/>
            <person name="Nizzari M."/>
            <person name="Norbu C."/>
            <person name="Norbu N."/>
            <person name="O'donnell P."/>
            <person name="Okoawo O."/>
            <person name="O'leary S."/>
            <person name="Omotosho B."/>
            <person name="O'neill K."/>
            <person name="Osman S."/>
            <person name="Parker S."/>
            <person name="Perrin D."/>
            <person name="Phunkhang P."/>
            <person name="Piqani B."/>
            <person name="Purcell S."/>
            <person name="Rachupka T."/>
            <person name="Ramasamy U."/>
            <person name="Rameau R."/>
            <person name="Ray V."/>
            <person name="Raymond C."/>
            <person name="Retta R."/>
            <person name="Richardson S."/>
            <person name="Rise C."/>
            <person name="Rodriguez J."/>
            <person name="Rogers J."/>
            <person name="Rogov P."/>
            <person name="Rutman M."/>
            <person name="Schupbach R."/>
            <person name="Seaman C."/>
            <person name="Settipalli S."/>
            <person name="Sharpe T."/>
            <person name="Sheridan J."/>
            <person name="Sherpa N."/>
            <person name="Shi J."/>
            <person name="Smirnov S."/>
            <person name="Smith C."/>
            <person name="Sougnez C."/>
            <person name="Spencer B."/>
            <person name="Stalker J."/>
            <person name="Stange-thomann N."/>
            <person name="Stavropoulos S."/>
            <person name="Stetson K."/>
            <person name="Stone C."/>
            <person name="Stone S."/>
            <person name="Stubbs M."/>
            <person name="Talamas J."/>
            <person name="Tchuinga P."/>
            <person name="Tenzing P."/>
            <person name="Tesfaye S."/>
            <person name="Theodore J."/>
            <person name="Thoulutsang Y."/>
            <person name="Topham K."/>
            <person name="Towey S."/>
            <person name="Tsamla T."/>
            <person name="Tsomo N."/>
            <person name="Vallee D."/>
            <person name="Vassiliev H."/>
            <person name="Venkataraman V."/>
            <person name="Vinson J."/>
            <person name="Vo A."/>
            <person name="Wade C."/>
            <person name="Wang S."/>
            <person name="Wangchuk T."/>
            <person name="Wangdi T."/>
            <person name="Whittaker C."/>
            <person name="Wilkinson J."/>
            <person name="Wu Y."/>
            <person name="Wyman D."/>
            <person name="Yadav S."/>
            <person name="Yang S."/>
            <person name="Yang X."/>
            <person name="Yeager S."/>
            <person name="Yee E."/>
            <person name="Young G."/>
            <person name="Zainoun J."/>
            <person name="Zembeck L."/>
            <person name="Zimmer A."/>
            <person name="Zody M."/>
            <person name="Lander E."/>
        </authorList>
    </citation>
    <scope>NUCLEOTIDE SEQUENCE [LARGE SCALE GENOMIC DNA]</scope>
</reference>
<dbReference type="Ensembl" id="ENSCSAVT00000006791.1">
    <property type="protein sequence ID" value="ENSCSAVP00000006705.1"/>
    <property type="gene ID" value="ENSCSAVG00000004011.1"/>
</dbReference>
<dbReference type="eggNOG" id="KOG0793">
    <property type="taxonomic scope" value="Eukaryota"/>
</dbReference>
<protein>
    <recommendedName>
        <fullName evidence="2">protein-tyrosine-phosphatase</fullName>
        <ecNumber evidence="2">3.1.3.48</ecNumber>
    </recommendedName>
</protein>
<dbReference type="InterPro" id="IPR000242">
    <property type="entry name" value="PTP_cat"/>
</dbReference>
<dbReference type="Pfam" id="PF00102">
    <property type="entry name" value="Y_phosphatase"/>
    <property type="match status" value="1"/>
</dbReference>
<keyword evidence="3" id="KW-0378">Hydrolase</keyword>
<evidence type="ECO:0000256" key="4">
    <source>
        <dbReference type="ARBA" id="ARBA00022912"/>
    </source>
</evidence>
<keyword evidence="7" id="KW-1185">Reference proteome</keyword>
<dbReference type="GO" id="GO:0004725">
    <property type="term" value="F:protein tyrosine phosphatase activity"/>
    <property type="evidence" value="ECO:0007669"/>
    <property type="project" value="UniProtKB-EC"/>
</dbReference>
<dbReference type="CDD" id="cd00047">
    <property type="entry name" value="PTPc"/>
    <property type="match status" value="1"/>
</dbReference>
<dbReference type="InterPro" id="IPR029021">
    <property type="entry name" value="Prot-tyrosine_phosphatase-like"/>
</dbReference>
<keyword evidence="4" id="KW-0904">Protein phosphatase</keyword>
<dbReference type="STRING" id="51511.ENSCSAVP00000006705"/>
<evidence type="ECO:0000256" key="1">
    <source>
        <dbReference type="ARBA" id="ARBA00009580"/>
    </source>
</evidence>
<dbReference type="Gene3D" id="3.90.190.10">
    <property type="entry name" value="Protein tyrosine phosphatase superfamily"/>
    <property type="match status" value="1"/>
</dbReference>
<evidence type="ECO:0000313" key="6">
    <source>
        <dbReference type="Ensembl" id="ENSCSAVP00000006705.1"/>
    </source>
</evidence>
<dbReference type="Proteomes" id="UP000007875">
    <property type="component" value="Unassembled WGS sequence"/>
</dbReference>
<accession>H2YN03</accession>
<dbReference type="SUPFAM" id="SSF52799">
    <property type="entry name" value="(Phosphotyrosine protein) phosphatases II"/>
    <property type="match status" value="1"/>
</dbReference>
<dbReference type="AlphaFoldDB" id="H2YN03"/>
<dbReference type="PANTHER" id="PTHR19134">
    <property type="entry name" value="RECEPTOR-TYPE TYROSINE-PROTEIN PHOSPHATASE"/>
    <property type="match status" value="1"/>
</dbReference>
<dbReference type="EC" id="3.1.3.48" evidence="2"/>
<reference evidence="6" key="3">
    <citation type="submission" date="2025-09" db="UniProtKB">
        <authorList>
            <consortium name="Ensembl"/>
        </authorList>
    </citation>
    <scope>IDENTIFICATION</scope>
</reference>
<comment type="similarity">
    <text evidence="1">Belongs to the protein-tyrosine phosphatase family.</text>
</comment>
<dbReference type="PROSITE" id="PS50055">
    <property type="entry name" value="TYR_PHOSPHATASE_PTP"/>
    <property type="match status" value="1"/>
</dbReference>
<evidence type="ECO:0000313" key="7">
    <source>
        <dbReference type="Proteomes" id="UP000007875"/>
    </source>
</evidence>
<evidence type="ECO:0000256" key="3">
    <source>
        <dbReference type="ARBA" id="ARBA00022801"/>
    </source>
</evidence>
<feature type="domain" description="Tyrosine-protein phosphatase" evidence="5">
    <location>
        <begin position="1"/>
        <end position="130"/>
    </location>
</feature>
<dbReference type="HOGENOM" id="CLU_1942793_0_0_1"/>
<sequence length="130" mass="15111">MTSLNEFWQVVWYYDITMIIMLTDLHENRKELCTRYWPMTSLHTMKCGPISIKIDHADYLRDKDSWRRGFTLMKGAEVKEVTQLQFNGWGDEGNPPIYFTLLDWLAEIHLCRNNGGSVLIIHSDGAGRSG</sequence>